<dbReference type="SMART" id="SM00220">
    <property type="entry name" value="S_TKc"/>
    <property type="match status" value="1"/>
</dbReference>
<keyword evidence="7" id="KW-1133">Transmembrane helix</keyword>
<dbReference type="PROSITE" id="PS00107">
    <property type="entry name" value="PROTEIN_KINASE_ATP"/>
    <property type="match status" value="1"/>
</dbReference>
<keyword evidence="1" id="KW-0808">Transferase</keyword>
<dbReference type="AlphaFoldDB" id="A0A238ZHC5"/>
<evidence type="ECO:0000256" key="2">
    <source>
        <dbReference type="ARBA" id="ARBA00022741"/>
    </source>
</evidence>
<dbReference type="GO" id="GO:0004674">
    <property type="term" value="F:protein serine/threonine kinase activity"/>
    <property type="evidence" value="ECO:0007669"/>
    <property type="project" value="UniProtKB-KW"/>
</dbReference>
<feature type="binding site" evidence="5">
    <location>
        <position position="54"/>
    </location>
    <ligand>
        <name>ATP</name>
        <dbReference type="ChEBI" id="CHEBI:30616"/>
    </ligand>
</feature>
<dbReference type="InterPro" id="IPR000719">
    <property type="entry name" value="Prot_kinase_dom"/>
</dbReference>
<dbReference type="Gene3D" id="2.60.120.560">
    <property type="entry name" value="Exo-inulinase, domain 1"/>
    <property type="match status" value="1"/>
</dbReference>
<evidence type="ECO:0000256" key="1">
    <source>
        <dbReference type="ARBA" id="ARBA00022679"/>
    </source>
</evidence>
<keyword evidence="7" id="KW-0812">Transmembrane</keyword>
<dbReference type="PANTHER" id="PTHR43289">
    <property type="entry name" value="MITOGEN-ACTIVATED PROTEIN KINASE KINASE KINASE 20-RELATED"/>
    <property type="match status" value="1"/>
</dbReference>
<keyword evidence="7" id="KW-0472">Membrane</keyword>
<keyword evidence="2 5" id="KW-0547">Nucleotide-binding</keyword>
<dbReference type="PROSITE" id="PS50011">
    <property type="entry name" value="PROTEIN_KINASE_DOM"/>
    <property type="match status" value="1"/>
</dbReference>
<dbReference type="PANTHER" id="PTHR43289:SF34">
    <property type="entry name" value="SERINE_THREONINE-PROTEIN KINASE YBDM-RELATED"/>
    <property type="match status" value="1"/>
</dbReference>
<name>A0A238ZHC5_9ACTN</name>
<organism evidence="9 10">
    <name type="scientific">Actinoplanes regularis</name>
    <dbReference type="NCBI Taxonomy" id="52697"/>
    <lineage>
        <taxon>Bacteria</taxon>
        <taxon>Bacillati</taxon>
        <taxon>Actinomycetota</taxon>
        <taxon>Actinomycetes</taxon>
        <taxon>Micromonosporales</taxon>
        <taxon>Micromonosporaceae</taxon>
        <taxon>Actinoplanes</taxon>
    </lineage>
</organism>
<reference evidence="9 10" key="1">
    <citation type="submission" date="2017-06" db="EMBL/GenBank/DDBJ databases">
        <authorList>
            <person name="Kim H.J."/>
            <person name="Triplett B.A."/>
        </authorList>
    </citation>
    <scope>NUCLEOTIDE SEQUENCE [LARGE SCALE GENOMIC DNA]</scope>
    <source>
        <strain evidence="9 10">DSM 43151</strain>
    </source>
</reference>
<dbReference type="CDD" id="cd14014">
    <property type="entry name" value="STKc_PknB_like"/>
    <property type="match status" value="1"/>
</dbReference>
<feature type="compositionally biased region" description="Polar residues" evidence="6">
    <location>
        <begin position="406"/>
        <end position="421"/>
    </location>
</feature>
<dbReference type="Gene3D" id="3.30.200.20">
    <property type="entry name" value="Phosphorylase Kinase, domain 1"/>
    <property type="match status" value="1"/>
</dbReference>
<dbReference type="GO" id="GO:0005524">
    <property type="term" value="F:ATP binding"/>
    <property type="evidence" value="ECO:0007669"/>
    <property type="project" value="UniProtKB-UniRule"/>
</dbReference>
<feature type="domain" description="Protein kinase" evidence="8">
    <location>
        <begin position="25"/>
        <end position="287"/>
    </location>
</feature>
<proteinExistence type="predicted"/>
<gene>
    <name evidence="9" type="ORF">SAMN06264365_10616</name>
</gene>
<evidence type="ECO:0000256" key="7">
    <source>
        <dbReference type="SAM" id="Phobius"/>
    </source>
</evidence>
<dbReference type="InterPro" id="IPR017441">
    <property type="entry name" value="Protein_kinase_ATP_BS"/>
</dbReference>
<feature type="transmembrane region" description="Helical" evidence="7">
    <location>
        <begin position="370"/>
        <end position="394"/>
    </location>
</feature>
<evidence type="ECO:0000256" key="5">
    <source>
        <dbReference type="PROSITE-ProRule" id="PRU10141"/>
    </source>
</evidence>
<evidence type="ECO:0000256" key="4">
    <source>
        <dbReference type="ARBA" id="ARBA00022840"/>
    </source>
</evidence>
<dbReference type="OrthoDB" id="4326323at2"/>
<dbReference type="Proteomes" id="UP000198415">
    <property type="component" value="Unassembled WGS sequence"/>
</dbReference>
<keyword evidence="4 5" id="KW-0067">ATP-binding</keyword>
<dbReference type="Pfam" id="PF00069">
    <property type="entry name" value="Pkinase"/>
    <property type="match status" value="1"/>
</dbReference>
<evidence type="ECO:0000259" key="8">
    <source>
        <dbReference type="PROSITE" id="PS50011"/>
    </source>
</evidence>
<keyword evidence="10" id="KW-1185">Reference proteome</keyword>
<sequence>MVDSTMPGERTQPLRPHDPAAVGEYELLGRLGEGGMGTVYLGRKKSSEILVAVKVVRLDLAHDDEFRLRFRSEVERAQQVPPFCTAEVLDADPDHEQPYLVVEFVDGPTLAQVVEERGPLTSANLHSVAIGVATALTAIHGAGVIHRDLKPRNVLLAPGSPKVIDFGIARAMSATSGNTRPDQMVGTVAYMAPERFDTDSDSPVVTPAADVFAWGGVVAYAGTGKTPFHADSPTATAARILTQPPRLDGLSGPLRDLVAHALEKDPANRPSARELLDLLISGDRPAAISAALADQPDLRAAAVEAQAVTGYALPPTATAPVPVLTPAPLLDIPPGLVGYDENVIVTVPIEAVPEPTLTGSELSGRPRRRVLPALLATVTVLILAAGVGMIGLLLRDEFKTGPTGPAASTSTPVTEATTSEPAPQVTDKLDRARVWSATEQNSEQASCEFAGGVLVARREDTGIYRCRGLKTEMSDVTVEVGVRLDRRLSCAGIWFRLADHAIDDGLGGYQLRVCEKDVHLAVHAGNDIKVQDQLHLPKSIPFFAATPTRIRLKVHGNSVEVFQDGQSVGTLALTDSRLTVGRVVLGVCNDPSASGQGPYEVAFSDIKLWY</sequence>
<dbReference type="SUPFAM" id="SSF56112">
    <property type="entry name" value="Protein kinase-like (PK-like)"/>
    <property type="match status" value="1"/>
</dbReference>
<dbReference type="PROSITE" id="PS00108">
    <property type="entry name" value="PROTEIN_KINASE_ST"/>
    <property type="match status" value="1"/>
</dbReference>
<dbReference type="Gene3D" id="1.10.510.10">
    <property type="entry name" value="Transferase(Phosphotransferase) domain 1"/>
    <property type="match status" value="1"/>
</dbReference>
<dbReference type="InterPro" id="IPR011009">
    <property type="entry name" value="Kinase-like_dom_sf"/>
</dbReference>
<keyword evidence="9" id="KW-0723">Serine/threonine-protein kinase</keyword>
<protein>
    <submittedName>
        <fullName evidence="9">Serine/threonine protein kinase</fullName>
    </submittedName>
</protein>
<accession>A0A238ZHC5</accession>
<dbReference type="EMBL" id="FZNR01000006">
    <property type="protein sequence ID" value="SNR82569.1"/>
    <property type="molecule type" value="Genomic_DNA"/>
</dbReference>
<dbReference type="InterPro" id="IPR008271">
    <property type="entry name" value="Ser/Thr_kinase_AS"/>
</dbReference>
<evidence type="ECO:0000256" key="3">
    <source>
        <dbReference type="ARBA" id="ARBA00022777"/>
    </source>
</evidence>
<dbReference type="RefSeq" id="WP_089294241.1">
    <property type="nucleotide sequence ID" value="NZ_BOMU01000056.1"/>
</dbReference>
<keyword evidence="3 9" id="KW-0418">Kinase</keyword>
<evidence type="ECO:0000256" key="6">
    <source>
        <dbReference type="SAM" id="MobiDB-lite"/>
    </source>
</evidence>
<evidence type="ECO:0000313" key="10">
    <source>
        <dbReference type="Proteomes" id="UP000198415"/>
    </source>
</evidence>
<feature type="region of interest" description="Disordered" evidence="6">
    <location>
        <begin position="401"/>
        <end position="424"/>
    </location>
</feature>
<evidence type="ECO:0000313" key="9">
    <source>
        <dbReference type="EMBL" id="SNR82569.1"/>
    </source>
</evidence>